<evidence type="ECO:0000256" key="8">
    <source>
        <dbReference type="ARBA" id="ARBA00022989"/>
    </source>
</evidence>
<feature type="non-terminal residue" evidence="14">
    <location>
        <position position="1"/>
    </location>
</feature>
<evidence type="ECO:0000256" key="2">
    <source>
        <dbReference type="ARBA" id="ARBA00009592"/>
    </source>
</evidence>
<evidence type="ECO:0000256" key="4">
    <source>
        <dbReference type="ARBA" id="ARBA00022614"/>
    </source>
</evidence>
<feature type="non-terminal residue" evidence="14">
    <location>
        <position position="1173"/>
    </location>
</feature>
<dbReference type="PROSITE" id="PS51450">
    <property type="entry name" value="LRR"/>
    <property type="match status" value="1"/>
</dbReference>
<evidence type="ECO:0000256" key="3">
    <source>
        <dbReference type="ARBA" id="ARBA00022475"/>
    </source>
</evidence>
<accession>A0A059DIG2</accession>
<dbReference type="eggNOG" id="KOG0619">
    <property type="taxonomic scope" value="Eukaryota"/>
</dbReference>
<dbReference type="Pfam" id="PF00560">
    <property type="entry name" value="LRR_1"/>
    <property type="match status" value="11"/>
</dbReference>
<dbReference type="GO" id="GO:0005886">
    <property type="term" value="C:plasma membrane"/>
    <property type="evidence" value="ECO:0007669"/>
    <property type="project" value="UniProtKB-SubCell"/>
</dbReference>
<evidence type="ECO:0000256" key="5">
    <source>
        <dbReference type="ARBA" id="ARBA00022692"/>
    </source>
</evidence>
<dbReference type="SMART" id="SM00369">
    <property type="entry name" value="LRR_TYP"/>
    <property type="match status" value="10"/>
</dbReference>
<dbReference type="FunFam" id="3.80.10.10:FF:000095">
    <property type="entry name" value="LRR receptor-like serine/threonine-protein kinase GSO1"/>
    <property type="match status" value="2"/>
</dbReference>
<feature type="transmembrane region" description="Helical" evidence="12">
    <location>
        <begin position="1124"/>
        <end position="1145"/>
    </location>
</feature>
<evidence type="ECO:0000256" key="7">
    <source>
        <dbReference type="ARBA" id="ARBA00022737"/>
    </source>
</evidence>
<dbReference type="InterPro" id="IPR013210">
    <property type="entry name" value="LRR_N_plant-typ"/>
</dbReference>
<dbReference type="Pfam" id="PF08263">
    <property type="entry name" value="LRRNT_2"/>
    <property type="match status" value="1"/>
</dbReference>
<dbReference type="InterPro" id="IPR001611">
    <property type="entry name" value="Leu-rich_rpt"/>
</dbReference>
<keyword evidence="10" id="KW-0675">Receptor</keyword>
<dbReference type="FunFam" id="3.80.10.10:FF:000383">
    <property type="entry name" value="Leucine-rich repeat receptor protein kinase EMS1"/>
    <property type="match status" value="1"/>
</dbReference>
<evidence type="ECO:0000256" key="6">
    <source>
        <dbReference type="ARBA" id="ARBA00022729"/>
    </source>
</evidence>
<dbReference type="EMBL" id="KK198753">
    <property type="protein sequence ID" value="KCW90342.1"/>
    <property type="molecule type" value="Genomic_DNA"/>
</dbReference>
<proteinExistence type="inferred from homology"/>
<dbReference type="SUPFAM" id="SSF52058">
    <property type="entry name" value="L domain-like"/>
    <property type="match status" value="2"/>
</dbReference>
<evidence type="ECO:0000256" key="9">
    <source>
        <dbReference type="ARBA" id="ARBA00023136"/>
    </source>
</evidence>
<dbReference type="PANTHER" id="PTHR48063">
    <property type="entry name" value="LRR RECEPTOR-LIKE KINASE"/>
    <property type="match status" value="1"/>
</dbReference>
<evidence type="ECO:0000256" key="12">
    <source>
        <dbReference type="SAM" id="Phobius"/>
    </source>
</evidence>
<name>A0A059DIG2_EUCGR</name>
<dbReference type="InterPro" id="IPR025875">
    <property type="entry name" value="Leu-rich_rpt_4"/>
</dbReference>
<keyword evidence="4" id="KW-0433">Leucine-rich repeat</keyword>
<keyword evidence="3" id="KW-1003">Cell membrane</keyword>
<dbReference type="InterPro" id="IPR032675">
    <property type="entry name" value="LRR_dom_sf"/>
</dbReference>
<dbReference type="InParanoid" id="A0A059DIG2"/>
<dbReference type="PANTHER" id="PTHR48063:SF112">
    <property type="entry name" value="RECEPTOR LIKE PROTEIN 30-LIKE"/>
    <property type="match status" value="1"/>
</dbReference>
<sequence length="1173" mass="131911">EQEREALLQLRQSLLDPYGLLSSWKGKNCCIWEGVICDRVYGHVIKLQLLTPWRKDKTSIHFPAEPMLFLTGELNSSLLHLRYLNHLDLSNIDFNHGRIPEFLGSMKHLRYLNLSNSNFYETVPQQLGNLTKLEILDLHNYIGGLVMDDILWVSYLQSLKYLDMSGLMIANERVLMQVIRTLPALLHLSLSFCKMNNFHMSSNHLANSTSLIHLQYLDLSSNLFEGPIQSTLFQNMTSLQHLDLSWNSFNSSIPMWFDKFTSLAHLNLEGNNFDSIEGGLFSFLKNHQYLKSLSLCGNQIGEEISTTQGHSSGLIENSLESLEICYNHLKGALPDWLKHFKNLKRIMLYENFFSGPIPSAIRSLSNLETLDFSNNVLNGTIPPSIGWLSSLRSLDLSSNQLAGHIPESLGKLGALQRLFIFSNHLEGMITEIHFYNLSRLKELSIGDNNNLGFMAKPNWIPPFQLEIILMDSCKFGTKFPQWIQTQVDAKVIRLSNASLFGPLPYWLANLTFSQFDLSYNQITLPKWLANLTFFWLDLSYNQITGPLPEWSANLTFFQLDLSYNQITGPLPEWSANLTFSQLDLSYNQITGPLPEWSANLTFSELDLSYNQITGPLPEWSTNLIFSELDLSYNQITGPLPEWSANLTLSELDLSYNRITGPLPEWSANLTLFELDLSYNNITGPLPKWLANLTLSQLDLSYNQITGPLPEWSTNLTFSWLDLSYNQITGPLPNMSINCSYLDLSHNLISGSLPIDIGIMSQVDTLYLNDNLINGTLPSSLCDMELFDLNLANNSLSGSIPDCWKGSLLFLTLSFNKLSGVIPSSLGSLPHLITLHLNRNRLNGELPQALDYCTSLVILDLGENNLSGSIPTWFDESFQSLLILRLRENRFVGSIPPQLCSLSTLQILDMAVNNLTGMIPHCLGNMSNMINFNQGNPFGSVAVAPIEDIISSLDSYPNWNQEHVVEILKGRYNEYTDTILQLVVNLDLSSNFLNGSIPEELSFLSGLHGLNLSYNHLFGDIPIGIGNMTSLESLDLSNNHLSGTIPQSISALTFLGHLNLSQNNFIGQIPKGNQIQTLDDPSIYAGNPLLCGDVLKKKCLGVRASQTPKILHPKDTHEEDKLSKALFYVVIMLGFATGFWGFFGVLQFKKDWRRAYFSFADQAANKAYVTIVVK</sequence>
<dbReference type="AlphaFoldDB" id="A0A059DIG2"/>
<dbReference type="PRINTS" id="PR00019">
    <property type="entry name" value="LEURICHRPT"/>
</dbReference>
<feature type="domain" description="Leucine-rich repeat-containing N-terminal plant-type" evidence="13">
    <location>
        <begin position="2"/>
        <end position="38"/>
    </location>
</feature>
<dbReference type="Pfam" id="PF12799">
    <property type="entry name" value="LRR_4"/>
    <property type="match status" value="1"/>
</dbReference>
<dbReference type="FunFam" id="3.80.10.10:FF:000111">
    <property type="entry name" value="LRR receptor-like serine/threonine-protein kinase ERECTA"/>
    <property type="match status" value="1"/>
</dbReference>
<comment type="subcellular location">
    <subcellularLocation>
        <location evidence="1">Cell membrane</location>
        <topology evidence="1">Single-pass type I membrane protein</topology>
    </subcellularLocation>
</comment>
<protein>
    <recommendedName>
        <fullName evidence="13">Leucine-rich repeat-containing N-terminal plant-type domain-containing protein</fullName>
    </recommendedName>
</protein>
<keyword evidence="11" id="KW-0325">Glycoprotein</keyword>
<reference evidence="14" key="1">
    <citation type="submission" date="2013-07" db="EMBL/GenBank/DDBJ databases">
        <title>The genome of Eucalyptus grandis.</title>
        <authorList>
            <person name="Schmutz J."/>
            <person name="Hayes R."/>
            <person name="Myburg A."/>
            <person name="Tuskan G."/>
            <person name="Grattapaglia D."/>
            <person name="Rokhsar D.S."/>
        </authorList>
    </citation>
    <scope>NUCLEOTIDE SEQUENCE</scope>
    <source>
        <tissue evidence="14">Leaf extractions</tissue>
    </source>
</reference>
<evidence type="ECO:0000256" key="1">
    <source>
        <dbReference type="ARBA" id="ARBA00004251"/>
    </source>
</evidence>
<evidence type="ECO:0000256" key="10">
    <source>
        <dbReference type="ARBA" id="ARBA00023170"/>
    </source>
</evidence>
<comment type="similarity">
    <text evidence="2">Belongs to the RLP family.</text>
</comment>
<gene>
    <name evidence="14" type="ORF">EUGRSUZ_A02490</name>
</gene>
<dbReference type="Gramene" id="KCW90342">
    <property type="protein sequence ID" value="KCW90342"/>
    <property type="gene ID" value="EUGRSUZ_A02490"/>
</dbReference>
<dbReference type="SUPFAM" id="SSF52047">
    <property type="entry name" value="RNI-like"/>
    <property type="match status" value="2"/>
</dbReference>
<organism evidence="14">
    <name type="scientific">Eucalyptus grandis</name>
    <name type="common">Flooded gum</name>
    <dbReference type="NCBI Taxonomy" id="71139"/>
    <lineage>
        <taxon>Eukaryota</taxon>
        <taxon>Viridiplantae</taxon>
        <taxon>Streptophyta</taxon>
        <taxon>Embryophyta</taxon>
        <taxon>Tracheophyta</taxon>
        <taxon>Spermatophyta</taxon>
        <taxon>Magnoliopsida</taxon>
        <taxon>eudicotyledons</taxon>
        <taxon>Gunneridae</taxon>
        <taxon>Pentapetalae</taxon>
        <taxon>rosids</taxon>
        <taxon>malvids</taxon>
        <taxon>Myrtales</taxon>
        <taxon>Myrtaceae</taxon>
        <taxon>Myrtoideae</taxon>
        <taxon>Eucalypteae</taxon>
        <taxon>Eucalyptus</taxon>
    </lineage>
</organism>
<dbReference type="InterPro" id="IPR046956">
    <property type="entry name" value="RLP23-like"/>
</dbReference>
<evidence type="ECO:0000313" key="14">
    <source>
        <dbReference type="EMBL" id="KCW90342.1"/>
    </source>
</evidence>
<keyword evidence="8 12" id="KW-1133">Transmembrane helix</keyword>
<evidence type="ECO:0000259" key="13">
    <source>
        <dbReference type="Pfam" id="PF08263"/>
    </source>
</evidence>
<dbReference type="Pfam" id="PF13855">
    <property type="entry name" value="LRR_8"/>
    <property type="match status" value="3"/>
</dbReference>
<keyword evidence="6" id="KW-0732">Signal</keyword>
<keyword evidence="5 12" id="KW-0812">Transmembrane</keyword>
<dbReference type="OMA" id="LMIANER"/>
<dbReference type="Gene3D" id="3.80.10.10">
    <property type="entry name" value="Ribonuclease Inhibitor"/>
    <property type="match status" value="5"/>
</dbReference>
<evidence type="ECO:0000256" key="11">
    <source>
        <dbReference type="ARBA" id="ARBA00023180"/>
    </source>
</evidence>
<dbReference type="InterPro" id="IPR003591">
    <property type="entry name" value="Leu-rich_rpt_typical-subtyp"/>
</dbReference>
<keyword evidence="9 12" id="KW-0472">Membrane</keyword>
<keyword evidence="7" id="KW-0677">Repeat</keyword>